<feature type="modified residue" description="4-aspartylphosphate" evidence="6">
    <location>
        <position position="695"/>
    </location>
</feature>
<feature type="domain" description="Response regulatory" evidence="9">
    <location>
        <begin position="646"/>
        <end position="762"/>
    </location>
</feature>
<keyword evidence="11" id="KW-1185">Reference proteome</keyword>
<dbReference type="PANTHER" id="PTHR43047">
    <property type="entry name" value="TWO-COMPONENT HISTIDINE PROTEIN KINASE"/>
    <property type="match status" value="1"/>
</dbReference>
<evidence type="ECO:0000256" key="4">
    <source>
        <dbReference type="ARBA" id="ARBA00022679"/>
    </source>
</evidence>
<evidence type="ECO:0000256" key="5">
    <source>
        <dbReference type="ARBA" id="ARBA00022777"/>
    </source>
</evidence>
<dbReference type="InterPro" id="IPR004358">
    <property type="entry name" value="Sig_transdc_His_kin-like_C"/>
</dbReference>
<dbReference type="GO" id="GO:0005886">
    <property type="term" value="C:plasma membrane"/>
    <property type="evidence" value="ECO:0007669"/>
    <property type="project" value="TreeGrafter"/>
</dbReference>
<dbReference type="SUPFAM" id="SSF55874">
    <property type="entry name" value="ATPase domain of HSP90 chaperone/DNA topoisomerase II/histidine kinase"/>
    <property type="match status" value="1"/>
</dbReference>
<dbReference type="Pfam" id="PF02518">
    <property type="entry name" value="HATPase_c"/>
    <property type="match status" value="1"/>
</dbReference>
<evidence type="ECO:0000256" key="3">
    <source>
        <dbReference type="ARBA" id="ARBA00022553"/>
    </source>
</evidence>
<comment type="catalytic activity">
    <reaction evidence="1">
        <text>ATP + protein L-histidine = ADP + protein N-phospho-L-histidine.</text>
        <dbReference type="EC" id="2.7.13.3"/>
    </reaction>
</comment>
<feature type="domain" description="Histidine kinase" evidence="8">
    <location>
        <begin position="169"/>
        <end position="421"/>
    </location>
</feature>
<feature type="compositionally biased region" description="Polar residues" evidence="7">
    <location>
        <begin position="618"/>
        <end position="628"/>
    </location>
</feature>
<dbReference type="Gene3D" id="1.10.287.130">
    <property type="match status" value="1"/>
</dbReference>
<organism evidence="10 11">
    <name type="scientific">Pseudomicrostroma glucosiphilum</name>
    <dbReference type="NCBI Taxonomy" id="1684307"/>
    <lineage>
        <taxon>Eukaryota</taxon>
        <taxon>Fungi</taxon>
        <taxon>Dikarya</taxon>
        <taxon>Basidiomycota</taxon>
        <taxon>Ustilaginomycotina</taxon>
        <taxon>Exobasidiomycetes</taxon>
        <taxon>Microstromatales</taxon>
        <taxon>Microstromatales incertae sedis</taxon>
        <taxon>Pseudomicrostroma</taxon>
    </lineage>
</organism>
<feature type="region of interest" description="Disordered" evidence="7">
    <location>
        <begin position="1"/>
        <end position="21"/>
    </location>
</feature>
<dbReference type="SMART" id="SM00448">
    <property type="entry name" value="REC"/>
    <property type="match status" value="1"/>
</dbReference>
<dbReference type="InterPro" id="IPR001789">
    <property type="entry name" value="Sig_transdc_resp-reg_receiver"/>
</dbReference>
<proteinExistence type="predicted"/>
<dbReference type="PANTHER" id="PTHR43047:SF72">
    <property type="entry name" value="OSMOSENSING HISTIDINE PROTEIN KINASE SLN1"/>
    <property type="match status" value="1"/>
</dbReference>
<gene>
    <name evidence="10" type="ORF">BCV69DRAFT_127307</name>
</gene>
<evidence type="ECO:0000313" key="10">
    <source>
        <dbReference type="EMBL" id="PWN17887.1"/>
    </source>
</evidence>
<dbReference type="EC" id="2.7.13.3" evidence="2"/>
<dbReference type="Pfam" id="PF00072">
    <property type="entry name" value="Response_reg"/>
    <property type="match status" value="1"/>
</dbReference>
<dbReference type="InterPro" id="IPR036097">
    <property type="entry name" value="HisK_dim/P_sf"/>
</dbReference>
<dbReference type="STRING" id="1684307.A0A316TX50"/>
<dbReference type="InterPro" id="IPR011006">
    <property type="entry name" value="CheY-like_superfamily"/>
</dbReference>
<protein>
    <recommendedName>
        <fullName evidence="2">histidine kinase</fullName>
        <ecNumber evidence="2">2.7.13.3</ecNumber>
    </recommendedName>
</protein>
<evidence type="ECO:0000256" key="6">
    <source>
        <dbReference type="PROSITE-ProRule" id="PRU00169"/>
    </source>
</evidence>
<dbReference type="EMBL" id="KZ819340">
    <property type="protein sequence ID" value="PWN17887.1"/>
    <property type="molecule type" value="Genomic_DNA"/>
</dbReference>
<dbReference type="GO" id="GO:0009927">
    <property type="term" value="F:histidine phosphotransfer kinase activity"/>
    <property type="evidence" value="ECO:0007669"/>
    <property type="project" value="TreeGrafter"/>
</dbReference>
<dbReference type="AlphaFoldDB" id="A0A316TX50"/>
<evidence type="ECO:0000259" key="9">
    <source>
        <dbReference type="PROSITE" id="PS50110"/>
    </source>
</evidence>
<dbReference type="SMART" id="SM00387">
    <property type="entry name" value="HATPase_c"/>
    <property type="match status" value="1"/>
</dbReference>
<dbReference type="SUPFAM" id="SSF52172">
    <property type="entry name" value="CheY-like"/>
    <property type="match status" value="1"/>
</dbReference>
<dbReference type="Gene3D" id="3.30.565.10">
    <property type="entry name" value="Histidine kinase-like ATPase, C-terminal domain"/>
    <property type="match status" value="1"/>
</dbReference>
<dbReference type="InterPro" id="IPR003661">
    <property type="entry name" value="HisK_dim/P_dom"/>
</dbReference>
<feature type="compositionally biased region" description="Low complexity" evidence="7">
    <location>
        <begin position="598"/>
        <end position="609"/>
    </location>
</feature>
<dbReference type="InterPro" id="IPR003594">
    <property type="entry name" value="HATPase_dom"/>
</dbReference>
<dbReference type="PROSITE" id="PS50109">
    <property type="entry name" value="HIS_KIN"/>
    <property type="match status" value="1"/>
</dbReference>
<evidence type="ECO:0000259" key="8">
    <source>
        <dbReference type="PROSITE" id="PS50109"/>
    </source>
</evidence>
<feature type="compositionally biased region" description="Basic and acidic residues" evidence="7">
    <location>
        <begin position="1"/>
        <end position="18"/>
    </location>
</feature>
<dbReference type="CDD" id="cd00082">
    <property type="entry name" value="HisKA"/>
    <property type="match status" value="1"/>
</dbReference>
<dbReference type="OrthoDB" id="21225at2759"/>
<dbReference type="RefSeq" id="XP_025345047.1">
    <property type="nucleotide sequence ID" value="XM_025489189.1"/>
</dbReference>
<dbReference type="PROSITE" id="PS50110">
    <property type="entry name" value="RESPONSE_REGULATORY"/>
    <property type="match status" value="1"/>
</dbReference>
<dbReference type="InterPro" id="IPR036890">
    <property type="entry name" value="HATPase_C_sf"/>
</dbReference>
<dbReference type="Pfam" id="PF00512">
    <property type="entry name" value="HisKA"/>
    <property type="match status" value="1"/>
</dbReference>
<evidence type="ECO:0000256" key="2">
    <source>
        <dbReference type="ARBA" id="ARBA00012438"/>
    </source>
</evidence>
<evidence type="ECO:0000256" key="7">
    <source>
        <dbReference type="SAM" id="MobiDB-lite"/>
    </source>
</evidence>
<keyword evidence="3 6" id="KW-0597">Phosphoprotein</keyword>
<accession>A0A316TX50</accession>
<dbReference type="GeneID" id="37010923"/>
<reference evidence="10 11" key="1">
    <citation type="journal article" date="2018" name="Mol. Biol. Evol.">
        <title>Broad Genomic Sampling Reveals a Smut Pathogenic Ancestry of the Fungal Clade Ustilaginomycotina.</title>
        <authorList>
            <person name="Kijpornyongpan T."/>
            <person name="Mondo S.J."/>
            <person name="Barry K."/>
            <person name="Sandor L."/>
            <person name="Lee J."/>
            <person name="Lipzen A."/>
            <person name="Pangilinan J."/>
            <person name="LaButti K."/>
            <person name="Hainaut M."/>
            <person name="Henrissat B."/>
            <person name="Grigoriev I.V."/>
            <person name="Spatafora J.W."/>
            <person name="Aime M.C."/>
        </authorList>
    </citation>
    <scope>NUCLEOTIDE SEQUENCE [LARGE SCALE GENOMIC DNA]</scope>
    <source>
        <strain evidence="10 11">MCA 4718</strain>
    </source>
</reference>
<sequence>MQQEEDRSRDDGSEKRPESIVCSYTRSTKPIPLLAASGRGKSHFKLLPGERSRPRVAKFLASARAAGTPWLTHVEGEQSPLSSDRPSRPRATLLSDLLPNGLGGLVALPVFETTHQPAYLILVVFKKAPPAFEDSDRLFVEQIGSSLIASALRIRSQAVDRAQVRLTQRMQHQLRTPLHTIVGMCESAKYILDCSPETHQMIASIALSAESLDASLSDIFDYSMMAGIKEPKIARSDVWPETNFRGIFDITTRTANAAWRLFCLTKAPLHDDREQVPPPPELIVTCGPGSWEDLPHKFKFDCEALTRVVSKLVTNALQATSRGIVCVNLAVKTSPRKDRDKEVRGISDLHLTVSDTGTGMSKGFLKDHVFRPFTKALENTQGTGLSLSICSSVMSRLGGRVHVTSEVDKGSTFDFVFPYRGKVAPSIKPTGVKVACIPLDDHETARVSFIAFVTFLAHQFGAQYLGNVDKRPELLDEAAIVFIAGERSAKDQDKEAIAAQINARSNTRQARQLLVELPNRAFIDPPNSLKPERKIVQMGDLDVIQIFRPLVLPDLELMEEVFADVLMDQEQAKRSEEDQTQSSPTVLEGHFGQSRLAPPSTSVPSIVVSGTRKPLAGSNRSTRSSASVRGTDGDSCATPRARRDFVCLVVEDNPLNARILITLLKRVGINHLEAKDGVEAVEQFKKHLPQVVLLDINMPRMNGFEAAIEMRKVECPYYPRIIAVTALSMEADKLKGKECGIDDWLPKPVRLAQLAQDVKSWKEEGVWYEEVPREDNSDVSEAPSKAGAMPSTEEQDPKATTAENTQGNILL</sequence>
<dbReference type="GO" id="GO:0000155">
    <property type="term" value="F:phosphorelay sensor kinase activity"/>
    <property type="evidence" value="ECO:0007669"/>
    <property type="project" value="InterPro"/>
</dbReference>
<name>A0A316TX50_9BASI</name>
<feature type="region of interest" description="Disordered" evidence="7">
    <location>
        <begin position="572"/>
        <end position="637"/>
    </location>
</feature>
<evidence type="ECO:0000256" key="1">
    <source>
        <dbReference type="ARBA" id="ARBA00000085"/>
    </source>
</evidence>
<dbReference type="InterPro" id="IPR005467">
    <property type="entry name" value="His_kinase_dom"/>
</dbReference>
<dbReference type="CDD" id="cd17546">
    <property type="entry name" value="REC_hyHK_CKI1_RcsC-like"/>
    <property type="match status" value="1"/>
</dbReference>
<feature type="region of interest" description="Disordered" evidence="7">
    <location>
        <begin position="769"/>
        <end position="811"/>
    </location>
</feature>
<dbReference type="Gene3D" id="3.40.50.2300">
    <property type="match status" value="1"/>
</dbReference>
<keyword evidence="5" id="KW-0418">Kinase</keyword>
<keyword evidence="4" id="KW-0808">Transferase</keyword>
<dbReference type="SMART" id="SM00388">
    <property type="entry name" value="HisKA"/>
    <property type="match status" value="1"/>
</dbReference>
<feature type="compositionally biased region" description="Polar residues" evidence="7">
    <location>
        <begin position="801"/>
        <end position="811"/>
    </location>
</feature>
<dbReference type="SUPFAM" id="SSF47384">
    <property type="entry name" value="Homodimeric domain of signal transducing histidine kinase"/>
    <property type="match status" value="1"/>
</dbReference>
<evidence type="ECO:0000313" key="11">
    <source>
        <dbReference type="Proteomes" id="UP000245942"/>
    </source>
</evidence>
<dbReference type="PRINTS" id="PR00344">
    <property type="entry name" value="BCTRLSENSOR"/>
</dbReference>
<dbReference type="Proteomes" id="UP000245942">
    <property type="component" value="Unassembled WGS sequence"/>
</dbReference>